<dbReference type="OrthoDB" id="3200163at2759"/>
<gene>
    <name evidence="2" type="ORF">CC86DRAFT_288492</name>
</gene>
<dbReference type="AlphaFoldDB" id="A0A6A7A726"/>
<dbReference type="Proteomes" id="UP000799424">
    <property type="component" value="Unassembled WGS sequence"/>
</dbReference>
<protein>
    <submittedName>
        <fullName evidence="2">Uncharacterized protein</fullName>
    </submittedName>
</protein>
<keyword evidence="3" id="KW-1185">Reference proteome</keyword>
<proteinExistence type="predicted"/>
<evidence type="ECO:0000313" key="3">
    <source>
        <dbReference type="Proteomes" id="UP000799424"/>
    </source>
</evidence>
<feature type="non-terminal residue" evidence="2">
    <location>
        <position position="1"/>
    </location>
</feature>
<feature type="region of interest" description="Disordered" evidence="1">
    <location>
        <begin position="197"/>
        <end position="222"/>
    </location>
</feature>
<accession>A0A6A7A726</accession>
<feature type="compositionally biased region" description="Basic residues" evidence="1">
    <location>
        <begin position="197"/>
        <end position="214"/>
    </location>
</feature>
<sequence>VRWLEIYARNMLDRSELMSFRILLLRDFMTGLASDSAKSHTPTELLLQIINVEMQEHYMRGGFGLLKELFRLNTSSIESQRLGAIFVDLLTCLGLDVEACINMELGKLPEGCMLDAKRRVVFEPLEHHGCRLRWEWVSDPCDPGFLLMSEHIGLGPDCEWWADTEWPFPEAPDDLYLFEVLKQRKIGNPPRFNRRMANKARKERARTGQKRTKSRMPGSWNW</sequence>
<evidence type="ECO:0000313" key="2">
    <source>
        <dbReference type="EMBL" id="KAF2828395.1"/>
    </source>
</evidence>
<organism evidence="2 3">
    <name type="scientific">Ophiobolus disseminans</name>
    <dbReference type="NCBI Taxonomy" id="1469910"/>
    <lineage>
        <taxon>Eukaryota</taxon>
        <taxon>Fungi</taxon>
        <taxon>Dikarya</taxon>
        <taxon>Ascomycota</taxon>
        <taxon>Pezizomycotina</taxon>
        <taxon>Dothideomycetes</taxon>
        <taxon>Pleosporomycetidae</taxon>
        <taxon>Pleosporales</taxon>
        <taxon>Pleosporineae</taxon>
        <taxon>Phaeosphaeriaceae</taxon>
        <taxon>Ophiobolus</taxon>
    </lineage>
</organism>
<dbReference type="EMBL" id="MU006222">
    <property type="protein sequence ID" value="KAF2828395.1"/>
    <property type="molecule type" value="Genomic_DNA"/>
</dbReference>
<reference evidence="2" key="1">
    <citation type="journal article" date="2020" name="Stud. Mycol.">
        <title>101 Dothideomycetes genomes: a test case for predicting lifestyles and emergence of pathogens.</title>
        <authorList>
            <person name="Haridas S."/>
            <person name="Albert R."/>
            <person name="Binder M."/>
            <person name="Bloem J."/>
            <person name="Labutti K."/>
            <person name="Salamov A."/>
            <person name="Andreopoulos B."/>
            <person name="Baker S."/>
            <person name="Barry K."/>
            <person name="Bills G."/>
            <person name="Bluhm B."/>
            <person name="Cannon C."/>
            <person name="Castanera R."/>
            <person name="Culley D."/>
            <person name="Daum C."/>
            <person name="Ezra D."/>
            <person name="Gonzalez J."/>
            <person name="Henrissat B."/>
            <person name="Kuo A."/>
            <person name="Liang C."/>
            <person name="Lipzen A."/>
            <person name="Lutzoni F."/>
            <person name="Magnuson J."/>
            <person name="Mondo S."/>
            <person name="Nolan M."/>
            <person name="Ohm R."/>
            <person name="Pangilinan J."/>
            <person name="Park H.-J."/>
            <person name="Ramirez L."/>
            <person name="Alfaro M."/>
            <person name="Sun H."/>
            <person name="Tritt A."/>
            <person name="Yoshinaga Y."/>
            <person name="Zwiers L.-H."/>
            <person name="Turgeon B."/>
            <person name="Goodwin S."/>
            <person name="Spatafora J."/>
            <person name="Crous P."/>
            <person name="Grigoriev I."/>
        </authorList>
    </citation>
    <scope>NUCLEOTIDE SEQUENCE</scope>
    <source>
        <strain evidence="2">CBS 113818</strain>
    </source>
</reference>
<name>A0A6A7A726_9PLEO</name>
<evidence type="ECO:0000256" key="1">
    <source>
        <dbReference type="SAM" id="MobiDB-lite"/>
    </source>
</evidence>